<feature type="transmembrane region" description="Helical" evidence="1">
    <location>
        <begin position="35"/>
        <end position="52"/>
    </location>
</feature>
<comment type="caution">
    <text evidence="2">The sequence shown here is derived from an EMBL/GenBank/DDBJ whole genome shotgun (WGS) entry which is preliminary data.</text>
</comment>
<gene>
    <name evidence="2" type="ORF">GCM10022268_26230</name>
</gene>
<keyword evidence="3" id="KW-1185">Reference proteome</keyword>
<accession>A0ABP7EDL9</accession>
<keyword evidence="1" id="KW-1133">Transmembrane helix</keyword>
<dbReference type="EMBL" id="BAABBF010000006">
    <property type="protein sequence ID" value="GAA3716547.1"/>
    <property type="molecule type" value="Genomic_DNA"/>
</dbReference>
<evidence type="ECO:0008006" key="4">
    <source>
        <dbReference type="Google" id="ProtNLM"/>
    </source>
</evidence>
<evidence type="ECO:0000313" key="3">
    <source>
        <dbReference type="Proteomes" id="UP001500523"/>
    </source>
</evidence>
<evidence type="ECO:0000313" key="2">
    <source>
        <dbReference type="EMBL" id="GAA3716547.1"/>
    </source>
</evidence>
<evidence type="ECO:0000256" key="1">
    <source>
        <dbReference type="SAM" id="Phobius"/>
    </source>
</evidence>
<reference evidence="3" key="1">
    <citation type="journal article" date="2019" name="Int. J. Syst. Evol. Microbiol.">
        <title>The Global Catalogue of Microorganisms (GCM) 10K type strain sequencing project: providing services to taxonomists for standard genome sequencing and annotation.</title>
        <authorList>
            <consortium name="The Broad Institute Genomics Platform"/>
            <consortium name="The Broad Institute Genome Sequencing Center for Infectious Disease"/>
            <person name="Wu L."/>
            <person name="Ma J."/>
        </authorList>
    </citation>
    <scope>NUCLEOTIDE SEQUENCE [LARGE SCALE GENOMIC DNA]</scope>
    <source>
        <strain evidence="3">JCM 17498</strain>
    </source>
</reference>
<proteinExistence type="predicted"/>
<keyword evidence="1" id="KW-0812">Transmembrane</keyword>
<sequence length="111" mass="12173">MLETALLAAIAWLLLAAASFRFRREAGVPNPRQVRVLRLAAAAILALALFRCGTPLTGERWVRVIGGASLGAVIVVLALSLDAMLILRPLRQLLTRPAPALLRRLRREHHL</sequence>
<name>A0ABP7EDL9_9SPHN</name>
<dbReference type="Proteomes" id="UP001500523">
    <property type="component" value="Unassembled WGS sequence"/>
</dbReference>
<dbReference type="RefSeq" id="WP_344693861.1">
    <property type="nucleotide sequence ID" value="NZ_BAABBF010000006.1"/>
</dbReference>
<protein>
    <recommendedName>
        <fullName evidence="4">DUF3325 domain-containing protein</fullName>
    </recommendedName>
</protein>
<keyword evidence="1" id="KW-0472">Membrane</keyword>
<feature type="transmembrane region" description="Helical" evidence="1">
    <location>
        <begin position="64"/>
        <end position="87"/>
    </location>
</feature>
<organism evidence="2 3">
    <name type="scientific">Sphingomonas cynarae</name>
    <dbReference type="NCBI Taxonomy" id="930197"/>
    <lineage>
        <taxon>Bacteria</taxon>
        <taxon>Pseudomonadati</taxon>
        <taxon>Pseudomonadota</taxon>
        <taxon>Alphaproteobacteria</taxon>
        <taxon>Sphingomonadales</taxon>
        <taxon>Sphingomonadaceae</taxon>
        <taxon>Sphingomonas</taxon>
    </lineage>
</organism>